<feature type="region of interest" description="Disordered" evidence="6">
    <location>
        <begin position="547"/>
        <end position="671"/>
    </location>
</feature>
<proteinExistence type="predicted"/>
<evidence type="ECO:0000256" key="3">
    <source>
        <dbReference type="ARBA" id="ARBA00023015"/>
    </source>
</evidence>
<feature type="domain" description="Xylanolytic transcriptional activator regulatory" evidence="7">
    <location>
        <begin position="165"/>
        <end position="246"/>
    </location>
</feature>
<dbReference type="Pfam" id="PF04082">
    <property type="entry name" value="Fungal_trans"/>
    <property type="match status" value="1"/>
</dbReference>
<dbReference type="Proteomes" id="UP000053328">
    <property type="component" value="Unassembled WGS sequence"/>
</dbReference>
<keyword evidence="4" id="KW-0804">Transcription</keyword>
<dbReference type="AlphaFoldDB" id="A0A0D2BR74"/>
<dbReference type="RefSeq" id="XP_016233965.1">
    <property type="nucleotide sequence ID" value="XM_016383262.1"/>
</dbReference>
<keyword evidence="9" id="KW-1185">Reference proteome</keyword>
<reference evidence="8 9" key="1">
    <citation type="submission" date="2015-01" db="EMBL/GenBank/DDBJ databases">
        <title>The Genome Sequence of Exophiala spinifera CBS89968.</title>
        <authorList>
            <consortium name="The Broad Institute Genomics Platform"/>
            <person name="Cuomo C."/>
            <person name="de Hoog S."/>
            <person name="Gorbushina A."/>
            <person name="Stielow B."/>
            <person name="Teixiera M."/>
            <person name="Abouelleil A."/>
            <person name="Chapman S.B."/>
            <person name="Priest M."/>
            <person name="Young S.K."/>
            <person name="Wortman J."/>
            <person name="Nusbaum C."/>
            <person name="Birren B."/>
        </authorList>
    </citation>
    <scope>NUCLEOTIDE SEQUENCE [LARGE SCALE GENOMIC DNA]</scope>
    <source>
        <strain evidence="8 9">CBS 89968</strain>
    </source>
</reference>
<dbReference type="STRING" id="91928.A0A0D2BR74"/>
<evidence type="ECO:0000256" key="2">
    <source>
        <dbReference type="ARBA" id="ARBA00022723"/>
    </source>
</evidence>
<evidence type="ECO:0000259" key="7">
    <source>
        <dbReference type="SMART" id="SM00906"/>
    </source>
</evidence>
<evidence type="ECO:0000256" key="1">
    <source>
        <dbReference type="ARBA" id="ARBA00004123"/>
    </source>
</evidence>
<dbReference type="CDD" id="cd12148">
    <property type="entry name" value="fungal_TF_MHR"/>
    <property type="match status" value="1"/>
</dbReference>
<protein>
    <recommendedName>
        <fullName evidence="7">Xylanolytic transcriptional activator regulatory domain-containing protein</fullName>
    </recommendedName>
</protein>
<dbReference type="GeneID" id="27336023"/>
<evidence type="ECO:0000256" key="4">
    <source>
        <dbReference type="ARBA" id="ARBA00023163"/>
    </source>
</evidence>
<dbReference type="EMBL" id="KN847497">
    <property type="protein sequence ID" value="KIW13749.1"/>
    <property type="molecule type" value="Genomic_DNA"/>
</dbReference>
<feature type="compositionally biased region" description="Basic and acidic residues" evidence="6">
    <location>
        <begin position="547"/>
        <end position="557"/>
    </location>
</feature>
<feature type="compositionally biased region" description="Polar residues" evidence="6">
    <location>
        <begin position="628"/>
        <end position="637"/>
    </location>
</feature>
<dbReference type="GO" id="GO:0005634">
    <property type="term" value="C:nucleus"/>
    <property type="evidence" value="ECO:0007669"/>
    <property type="project" value="UniProtKB-SubCell"/>
</dbReference>
<keyword evidence="3" id="KW-0805">Transcription regulation</keyword>
<name>A0A0D2BR74_9EURO</name>
<accession>A0A0D2BR74</accession>
<evidence type="ECO:0000313" key="8">
    <source>
        <dbReference type="EMBL" id="KIW13749.1"/>
    </source>
</evidence>
<keyword evidence="2" id="KW-0479">Metal-binding</keyword>
<keyword evidence="5" id="KW-0539">Nucleus</keyword>
<gene>
    <name evidence="8" type="ORF">PV08_08940</name>
</gene>
<dbReference type="InterPro" id="IPR007219">
    <property type="entry name" value="XnlR_reg_dom"/>
</dbReference>
<dbReference type="PANTHER" id="PTHR47338:SF10">
    <property type="entry name" value="TRANSCRIPTION FACTOR DOMAIN-CONTAINING PROTEIN-RELATED"/>
    <property type="match status" value="1"/>
</dbReference>
<dbReference type="GO" id="GO:0003677">
    <property type="term" value="F:DNA binding"/>
    <property type="evidence" value="ECO:0007669"/>
    <property type="project" value="InterPro"/>
</dbReference>
<evidence type="ECO:0000256" key="6">
    <source>
        <dbReference type="SAM" id="MobiDB-lite"/>
    </source>
</evidence>
<dbReference type="GO" id="GO:0008270">
    <property type="term" value="F:zinc ion binding"/>
    <property type="evidence" value="ECO:0007669"/>
    <property type="project" value="InterPro"/>
</dbReference>
<dbReference type="GO" id="GO:0000981">
    <property type="term" value="F:DNA-binding transcription factor activity, RNA polymerase II-specific"/>
    <property type="evidence" value="ECO:0007669"/>
    <property type="project" value="InterPro"/>
</dbReference>
<dbReference type="HOGENOM" id="CLU_007531_1_0_1"/>
<dbReference type="InterPro" id="IPR050815">
    <property type="entry name" value="TF_fung"/>
</dbReference>
<comment type="subcellular location">
    <subcellularLocation>
        <location evidence="1">Nucleus</location>
    </subcellularLocation>
</comment>
<sequence>MHPTHERLDEEPLADSRVVVDEALSGQSNLESACHALGLALDDLQTLVDEFFDTFPSFQLFHRPTFWDKLQQLQSKNELNALVAAVLIFAFKDQEASHDPSVAAAAARINPDSTKDLSQHFGNLAEQFAEQAMHEHAEQGVPLSLLQAMILINHWLLIRSVRGKSWRYLGICIRCAYEMNLHAVDKGTQPHSQIEDVDQWREDEEKRRAWWAIWEMDVFASVVRRCPTGIDWSYNETFLPAPDKNWFMDAPQESCCLDPNIVDRWKKLRSSGNKSYKAWFLVVNSIVKDAQNVTQQDDNQLHMVKSGEKYRHNKYSDPAQIQLEQNRRLRDAREGYNKVSTLHNVLQCVVEMMPAELRYQNQFLNFSPRDSESPATSTRLLHQEIYTMHMVVQLARLMIYKYFIFRGQMSWIHLETEVAKFKEHAESGLAPQRQFGSTAPNNASRQSFVLYLQASQSVVNIIQRTQRDHYKFVNPFLANTIWLATAVQILKRELLQADTSEKGLTASNAELLRVTYLQFESYWGISNMLERNLSALEVELNNIGDSSRRTKSIERDLTASPRPSVPSSLNHGRDVSYSGDLHQWREHPGMGANQPLPSQAPPVSNQGISSQTLTPPTSAGDNAPDQAEATQGVQRKSNNNNNNNTAAPTVPQRFPIPAENSQSNLFGSRNPDQNVGGQISNATFTTDRQSPNYYNQDPFLTGFQNDPIMSNSPAFFNSFLALCDTAGPFTAGAGDLSGTLDSMLSGPFV</sequence>
<evidence type="ECO:0000256" key="5">
    <source>
        <dbReference type="ARBA" id="ARBA00023242"/>
    </source>
</evidence>
<dbReference type="SMART" id="SM00906">
    <property type="entry name" value="Fungal_trans"/>
    <property type="match status" value="1"/>
</dbReference>
<dbReference type="PANTHER" id="PTHR47338">
    <property type="entry name" value="ZN(II)2CYS6 TRANSCRIPTION FACTOR (EUROFUNG)-RELATED"/>
    <property type="match status" value="1"/>
</dbReference>
<feature type="compositionally biased region" description="Polar residues" evidence="6">
    <location>
        <begin position="659"/>
        <end position="671"/>
    </location>
</feature>
<evidence type="ECO:0000313" key="9">
    <source>
        <dbReference type="Proteomes" id="UP000053328"/>
    </source>
</evidence>
<organism evidence="8 9">
    <name type="scientific">Exophiala spinifera</name>
    <dbReference type="NCBI Taxonomy" id="91928"/>
    <lineage>
        <taxon>Eukaryota</taxon>
        <taxon>Fungi</taxon>
        <taxon>Dikarya</taxon>
        <taxon>Ascomycota</taxon>
        <taxon>Pezizomycotina</taxon>
        <taxon>Eurotiomycetes</taxon>
        <taxon>Chaetothyriomycetidae</taxon>
        <taxon>Chaetothyriales</taxon>
        <taxon>Herpotrichiellaceae</taxon>
        <taxon>Exophiala</taxon>
    </lineage>
</organism>
<dbReference type="VEuPathDB" id="FungiDB:PV08_08940"/>
<feature type="compositionally biased region" description="Polar residues" evidence="6">
    <location>
        <begin position="595"/>
        <end position="620"/>
    </location>
</feature>
<dbReference type="GO" id="GO:0006351">
    <property type="term" value="P:DNA-templated transcription"/>
    <property type="evidence" value="ECO:0007669"/>
    <property type="project" value="InterPro"/>
</dbReference>
<dbReference type="OrthoDB" id="3862662at2759"/>